<name>F2NDI2_DESAR</name>
<dbReference type="OrthoDB" id="5520846at2"/>
<dbReference type="Proteomes" id="UP000000483">
    <property type="component" value="Chromosome"/>
</dbReference>
<feature type="region of interest" description="Disordered" evidence="1">
    <location>
        <begin position="1"/>
        <end position="21"/>
    </location>
</feature>
<dbReference type="STRING" id="880072.Desac_2437"/>
<evidence type="ECO:0000313" key="3">
    <source>
        <dbReference type="Proteomes" id="UP000000483"/>
    </source>
</evidence>
<dbReference type="eggNOG" id="ENOG5034516">
    <property type="taxonomic scope" value="Bacteria"/>
</dbReference>
<dbReference type="EMBL" id="CP002629">
    <property type="protein sequence ID" value="AEB10258.1"/>
    <property type="molecule type" value="Genomic_DNA"/>
</dbReference>
<accession>F2NDI2</accession>
<proteinExistence type="predicted"/>
<reference evidence="3" key="2">
    <citation type="submission" date="2011-03" db="EMBL/GenBank/DDBJ databases">
        <title>The complete genome of Desulfobacca acetoxidans DSM 11109.</title>
        <authorList>
            <consortium name="US DOE Joint Genome Institute (JGI-PGF)"/>
            <person name="Lucas S."/>
            <person name="Copeland A."/>
            <person name="Lapidus A."/>
            <person name="Bruce D."/>
            <person name="Goodwin L."/>
            <person name="Pitluck S."/>
            <person name="Peters L."/>
            <person name="Kyrpides N."/>
            <person name="Mavromatis K."/>
            <person name="Ivanova N."/>
            <person name="Ovchinnikova G."/>
            <person name="Teshima H."/>
            <person name="Detter J.C."/>
            <person name="Han C."/>
            <person name="Land M."/>
            <person name="Hauser L."/>
            <person name="Markowitz V."/>
            <person name="Cheng J.-F."/>
            <person name="Hugenholtz P."/>
            <person name="Woyke T."/>
            <person name="Wu D."/>
            <person name="Spring S."/>
            <person name="Schueler E."/>
            <person name="Brambilla E."/>
            <person name="Klenk H.-P."/>
            <person name="Eisen J.A."/>
        </authorList>
    </citation>
    <scope>NUCLEOTIDE SEQUENCE [LARGE SCALE GENOMIC DNA]</scope>
    <source>
        <strain evidence="3">ATCC 700848 / DSM 11109 / ASRB2</strain>
    </source>
</reference>
<keyword evidence="3" id="KW-1185">Reference proteome</keyword>
<evidence type="ECO:0000256" key="1">
    <source>
        <dbReference type="SAM" id="MobiDB-lite"/>
    </source>
</evidence>
<dbReference type="HOGENOM" id="CLU_2301244_0_0_7"/>
<organism evidence="2 3">
    <name type="scientific">Desulfobacca acetoxidans (strain ATCC 700848 / DSM 11109 / ASRB2)</name>
    <dbReference type="NCBI Taxonomy" id="880072"/>
    <lineage>
        <taxon>Bacteria</taxon>
        <taxon>Pseudomonadati</taxon>
        <taxon>Thermodesulfobacteriota</taxon>
        <taxon>Desulfobaccia</taxon>
        <taxon>Desulfobaccales</taxon>
        <taxon>Desulfobaccaceae</taxon>
        <taxon>Desulfobacca</taxon>
    </lineage>
</organism>
<gene>
    <name evidence="2" type="ordered locus">Desac_2437</name>
</gene>
<dbReference type="AlphaFoldDB" id="F2NDI2"/>
<sequence>MLSKLEVIPGGKQPESHEVLSPEEDLRTFHLVLDSLLREAQMTWADIWNELMGTVTNGSIILSDAQKGAKPKCGWAEFLEKLWLLKHYLDYARKFAAKDA</sequence>
<dbReference type="RefSeq" id="WP_013707367.1">
    <property type="nucleotide sequence ID" value="NC_015388.1"/>
</dbReference>
<reference evidence="2 3" key="1">
    <citation type="journal article" date="2011" name="Stand. Genomic Sci.">
        <title>Complete genome sequence of the acetate-degrading sulfate reducer Desulfobacca acetoxidans type strain (ASRB2).</title>
        <authorList>
            <person name="Goker M."/>
            <person name="Teshima H."/>
            <person name="Lapidus A."/>
            <person name="Nolan M."/>
            <person name="Lucas S."/>
            <person name="Hammon N."/>
            <person name="Deshpande S."/>
            <person name="Cheng J.F."/>
            <person name="Tapia R."/>
            <person name="Han C."/>
            <person name="Goodwin L."/>
            <person name="Pitluck S."/>
            <person name="Huntemann M."/>
            <person name="Liolios K."/>
            <person name="Ivanova N."/>
            <person name="Pagani I."/>
            <person name="Mavromatis K."/>
            <person name="Ovchinikova G."/>
            <person name="Pati A."/>
            <person name="Chen A."/>
            <person name="Palaniappan K."/>
            <person name="Land M."/>
            <person name="Hauser L."/>
            <person name="Brambilla E.M."/>
            <person name="Rohde M."/>
            <person name="Spring S."/>
            <person name="Detter J.C."/>
            <person name="Woyke T."/>
            <person name="Bristow J."/>
            <person name="Eisen J.A."/>
            <person name="Markowitz V."/>
            <person name="Hugenholtz P."/>
            <person name="Kyrpides N.C."/>
            <person name="Klenk H.P."/>
        </authorList>
    </citation>
    <scope>NUCLEOTIDE SEQUENCE [LARGE SCALE GENOMIC DNA]</scope>
    <source>
        <strain evidence="3">ATCC 700848 / DSM 11109 / ASRB2</strain>
    </source>
</reference>
<protein>
    <submittedName>
        <fullName evidence="2">Uncharacterized protein</fullName>
    </submittedName>
</protein>
<dbReference type="KEGG" id="dao:Desac_2437"/>
<evidence type="ECO:0000313" key="2">
    <source>
        <dbReference type="EMBL" id="AEB10258.1"/>
    </source>
</evidence>